<comment type="caution">
    <text evidence="2">The sequence shown here is derived from an EMBL/GenBank/DDBJ whole genome shotgun (WGS) entry which is preliminary data.</text>
</comment>
<feature type="transmembrane region" description="Helical" evidence="1">
    <location>
        <begin position="100"/>
        <end position="121"/>
    </location>
</feature>
<proteinExistence type="predicted"/>
<sequence>MTKFKNLDPEEKILEFIDQDALFEHEMDRVLSDPDAVAVSSMSEQELAEELRDIEGTVAAKIELVAEMVGGKRIPLSETYDPAPANSNVPSRRDVKVKRIAFRAASLAVVLLSLPAGWLALGLEFTGEATHRKGEAIDHLLSTNLLNGKPSRGPLFFSEDTRWLSVTLEKAPRVVASPLDQPAAEAFITTKSGVEKLAERGSHSIRLLEQRLVELATKIDAVSDQQKKVDEIYAMLAVERGWNPAGFDILVQTPQIANLEHSLWSVQPIVDNTKKPKALGLEVPNLDRRTILDAWDVSKAVDVSLIGWNGN</sequence>
<keyword evidence="1" id="KW-0472">Membrane</keyword>
<keyword evidence="1" id="KW-1133">Transmembrane helix</keyword>
<accession>A0A0D0J913</accession>
<evidence type="ECO:0000256" key="1">
    <source>
        <dbReference type="SAM" id="Phobius"/>
    </source>
</evidence>
<gene>
    <name evidence="2" type="ORF">RU07_11775</name>
</gene>
<evidence type="ECO:0000313" key="3">
    <source>
        <dbReference type="Proteomes" id="UP000035017"/>
    </source>
</evidence>
<dbReference type="AlphaFoldDB" id="A0A0D0J913"/>
<reference evidence="2 3" key="1">
    <citation type="submission" date="2014-12" db="EMBL/GenBank/DDBJ databases">
        <title>16Stimator: statistical estimation of ribosomal gene copy numbers from draft genome assemblies.</title>
        <authorList>
            <person name="Perisin M.A."/>
            <person name="Vetter M."/>
            <person name="Gilbert J.A."/>
            <person name="Bergelson J."/>
        </authorList>
    </citation>
    <scope>NUCLEOTIDE SEQUENCE [LARGE SCALE GENOMIC DNA]</scope>
    <source>
        <strain evidence="2 3">MEJ076</strain>
    </source>
</reference>
<name>A0A0D0J913_AGRTU</name>
<dbReference type="EMBL" id="JXQV01000010">
    <property type="protein sequence ID" value="KIQ02412.1"/>
    <property type="molecule type" value="Genomic_DNA"/>
</dbReference>
<evidence type="ECO:0000313" key="2">
    <source>
        <dbReference type="EMBL" id="KIQ02412.1"/>
    </source>
</evidence>
<protein>
    <submittedName>
        <fullName evidence="2">Uncharacterized protein</fullName>
    </submittedName>
</protein>
<keyword evidence="1" id="KW-0812">Transmembrane</keyword>
<dbReference type="Proteomes" id="UP000035017">
    <property type="component" value="Unassembled WGS sequence"/>
</dbReference>
<organism evidence="2 3">
    <name type="scientific">Agrobacterium tumefaciens</name>
    <dbReference type="NCBI Taxonomy" id="358"/>
    <lineage>
        <taxon>Bacteria</taxon>
        <taxon>Pseudomonadati</taxon>
        <taxon>Pseudomonadota</taxon>
        <taxon>Alphaproteobacteria</taxon>
        <taxon>Hyphomicrobiales</taxon>
        <taxon>Rhizobiaceae</taxon>
        <taxon>Rhizobium/Agrobacterium group</taxon>
        <taxon>Agrobacterium</taxon>
        <taxon>Agrobacterium tumefaciens complex</taxon>
    </lineage>
</organism>